<name>W9RZ06_9ROSA</name>
<gene>
    <name evidence="1" type="ORF">L484_019407</name>
</gene>
<keyword evidence="2" id="KW-1185">Reference proteome</keyword>
<organism evidence="1 2">
    <name type="scientific">Morus notabilis</name>
    <dbReference type="NCBI Taxonomy" id="981085"/>
    <lineage>
        <taxon>Eukaryota</taxon>
        <taxon>Viridiplantae</taxon>
        <taxon>Streptophyta</taxon>
        <taxon>Embryophyta</taxon>
        <taxon>Tracheophyta</taxon>
        <taxon>Spermatophyta</taxon>
        <taxon>Magnoliopsida</taxon>
        <taxon>eudicotyledons</taxon>
        <taxon>Gunneridae</taxon>
        <taxon>Pentapetalae</taxon>
        <taxon>rosids</taxon>
        <taxon>fabids</taxon>
        <taxon>Rosales</taxon>
        <taxon>Moraceae</taxon>
        <taxon>Moreae</taxon>
        <taxon>Morus</taxon>
    </lineage>
</organism>
<evidence type="ECO:0000313" key="2">
    <source>
        <dbReference type="Proteomes" id="UP000030645"/>
    </source>
</evidence>
<reference evidence="2" key="1">
    <citation type="submission" date="2013-01" db="EMBL/GenBank/DDBJ databases">
        <title>Draft Genome Sequence of a Mulberry Tree, Morus notabilis C.K. Schneid.</title>
        <authorList>
            <person name="He N."/>
            <person name="Zhao S."/>
        </authorList>
    </citation>
    <scope>NUCLEOTIDE SEQUENCE</scope>
</reference>
<evidence type="ECO:0000313" key="1">
    <source>
        <dbReference type="EMBL" id="EXC04199.1"/>
    </source>
</evidence>
<sequence length="234" mass="25629">MGGGGGLVLNQREAWRDLDDEYSALRLPGEVFFSDVDSQLSSSSPKLIRDGGERRSATELRPRCCKQHCDGGCMKYSLMKPTGMADRNRKPSVVGDLCASDRNTIGTFVVATHAPPTTLEDAAASAEIRARIWPEAESGHDCQAATMRDWRLFGRLRKHKKKIKDLAGGGLRPASISVLWSRPSGHAESGQLRPSGCGIWMWRLFGRMKLLVAVSNPLGFAAQRCGPDKEHIPN</sequence>
<dbReference type="Proteomes" id="UP000030645">
    <property type="component" value="Unassembled WGS sequence"/>
</dbReference>
<proteinExistence type="predicted"/>
<dbReference type="AlphaFoldDB" id="W9RZ06"/>
<dbReference type="EMBL" id="KE345449">
    <property type="protein sequence ID" value="EXC04199.1"/>
    <property type="molecule type" value="Genomic_DNA"/>
</dbReference>
<accession>W9RZ06</accession>
<protein>
    <submittedName>
        <fullName evidence="1">Uncharacterized protein</fullName>
    </submittedName>
</protein>